<dbReference type="OrthoDB" id="2840428at2759"/>
<evidence type="ECO:0000313" key="2">
    <source>
        <dbReference type="Proteomes" id="UP000242287"/>
    </source>
</evidence>
<organism evidence="1 2">
    <name type="scientific">Amanita thiersii Skay4041</name>
    <dbReference type="NCBI Taxonomy" id="703135"/>
    <lineage>
        <taxon>Eukaryota</taxon>
        <taxon>Fungi</taxon>
        <taxon>Dikarya</taxon>
        <taxon>Basidiomycota</taxon>
        <taxon>Agaricomycotina</taxon>
        <taxon>Agaricomycetes</taxon>
        <taxon>Agaricomycetidae</taxon>
        <taxon>Agaricales</taxon>
        <taxon>Pluteineae</taxon>
        <taxon>Amanitaceae</taxon>
        <taxon>Amanita</taxon>
    </lineage>
</organism>
<sequence length="77" mass="9096">GTQYGCGHYVITEKYDKVDCSSRFCIYSVYHQENCPHCPHCKRYYGPDSSETITHRTTEYCTECTWWYHGDGAKNKR</sequence>
<protein>
    <submittedName>
        <fullName evidence="1">Uncharacterized protein</fullName>
    </submittedName>
</protein>
<keyword evidence="2" id="KW-1185">Reference proteome</keyword>
<proteinExistence type="predicted"/>
<dbReference type="EMBL" id="KZ301987">
    <property type="protein sequence ID" value="PFH51487.1"/>
    <property type="molecule type" value="Genomic_DNA"/>
</dbReference>
<reference evidence="1 2" key="1">
    <citation type="submission" date="2014-02" db="EMBL/GenBank/DDBJ databases">
        <title>Transposable element dynamics among asymbiotic and ectomycorrhizal Amanita fungi.</title>
        <authorList>
            <consortium name="DOE Joint Genome Institute"/>
            <person name="Hess J."/>
            <person name="Skrede I."/>
            <person name="Wolfe B."/>
            <person name="LaButti K."/>
            <person name="Ohm R.A."/>
            <person name="Grigoriev I.V."/>
            <person name="Pringle A."/>
        </authorList>
    </citation>
    <scope>NUCLEOTIDE SEQUENCE [LARGE SCALE GENOMIC DNA]</scope>
    <source>
        <strain evidence="1 2">SKay4041</strain>
    </source>
</reference>
<name>A0A2A9NT93_9AGAR</name>
<evidence type="ECO:0000313" key="1">
    <source>
        <dbReference type="EMBL" id="PFH51487.1"/>
    </source>
</evidence>
<accession>A0A2A9NT93</accession>
<feature type="non-terminal residue" evidence="1">
    <location>
        <position position="1"/>
    </location>
</feature>
<gene>
    <name evidence="1" type="ORF">AMATHDRAFT_142432</name>
</gene>
<dbReference type="AlphaFoldDB" id="A0A2A9NT93"/>
<dbReference type="Proteomes" id="UP000242287">
    <property type="component" value="Unassembled WGS sequence"/>
</dbReference>